<sequence length="1215" mass="134190">MRNRFLSKEEVLTPATTIKTSLPFPELYINSDGKEGGDEEATLLQKPSKTQKISVEHCSELTEYRAALEYFPRTTQFQLLHAQNGMAIVFALDEHNTLSKFDLIDIEGVVTIGASCIKKAVSELHQVVYCTLVVPAEIFSREQLTLRTADNDKGLSWITIRENSEKLVGNLEISSISCQSAVKSGLDVLVPRIVVGTASTAQLIGTHYLVDLDPDVANPWSELSFPAAASKMVQTEPLRLGYAETGFKEDGMLSLFQGYPVDGQQRCIGHMFGPCGGYARTFELKAAKLGHLNAAFTHMNPAGYTDIFVASNCGIGVFRFDEIDVINQVILPETAFKQVVCSEEFDPDAPEREPRTKISIFAISEDQKLYFIEGSRDWQTRELTFRSSGLPIRSGVTHLSGKFNASYYSSELLYAGVEENALHHLRRAPSGQHWLDDRITRKANKQLKYDAFVTCITLTDSEGNTVPEGYPVKSLGRVPANLETDGTGCVTIIIPAESKLSCPPLDVEIGPMFPEAAATSVKFIIEPSARVSRLMNKFNDTKSLQMATTLSGEKAFEGFDTQRLDAATGVLRQFDTMKDRIRKDSNTTGDKGDGQLIGETAEEPVGAVESFFGDVIECVKKVVKGTVKLAIRIVGPVVKLVFKVLGRVFSFVLKTLETLLTGLGTFLEQTLGYDGLTRFMKFLKLVFDKERIASHSKRIKESVDGAFIVAEMFLETNKEVVPLFFNNCRQMLEQFLEDPRLPSSESPTKEKGAFAWLFNNPVVRLLGKMDPLGWIEEAAEEEIGEIKAPDIKGMVSSLMGVLGDLAEDQLELLSRLMETIINDIAKTNSKNVDQTILRSLSGVIWMLFDTLENLVDKAYDAMIILVRGLRSVITGTWKIPGLTDIWEDLTGQEFSLISFASYPLVFITNIMALVQGVEVNIKEEEAFDYSTIPRSDLKMPGLTAAANHTNFQVVALPTQLEKRVVAPVAALETQFEEQVLTPQINIASDTRILDETEISEEDKSRDSSTKQEPPKKAAWKNKLYYDIWTVQNILRIQSTFSTWQTNRRASLGIHIRPRVHNFSKMLLKLAPVPMHAVLIIVSMVTQMDDMTLPGGLTFGCSLAELMFVVLAIRANNAVPTVHPVGAPVPDPGLVMREIWERCGSVTAQVGTIFASFGSNWSVNTAGGFMISGASCGLVTIASAKLKFYKVAAVFGVADIIVTIPATVFTYLESLK</sequence>
<accession>A0A1Y1Y1V5</accession>
<dbReference type="Proteomes" id="UP000193498">
    <property type="component" value="Unassembled WGS sequence"/>
</dbReference>
<dbReference type="STRING" id="1314790.A0A1Y1Y1V5"/>
<keyword evidence="1" id="KW-1133">Transmembrane helix</keyword>
<proteinExistence type="predicted"/>
<protein>
    <submittedName>
        <fullName evidence="2">Uncharacterized protein</fullName>
    </submittedName>
</protein>
<feature type="transmembrane region" description="Helical" evidence="1">
    <location>
        <begin position="1096"/>
        <end position="1114"/>
    </location>
</feature>
<comment type="caution">
    <text evidence="2">The sequence shown here is derived from an EMBL/GenBank/DDBJ whole genome shotgun (WGS) entry which is preliminary data.</text>
</comment>
<dbReference type="EMBL" id="MCFE01000297">
    <property type="protein sequence ID" value="ORX91992.1"/>
    <property type="molecule type" value="Genomic_DNA"/>
</dbReference>
<reference evidence="2 3" key="1">
    <citation type="submission" date="2016-07" db="EMBL/GenBank/DDBJ databases">
        <title>Pervasive Adenine N6-methylation of Active Genes in Fungi.</title>
        <authorList>
            <consortium name="DOE Joint Genome Institute"/>
            <person name="Mondo S.J."/>
            <person name="Dannebaum R.O."/>
            <person name="Kuo R.C."/>
            <person name="Labutti K."/>
            <person name="Haridas S."/>
            <person name="Kuo A."/>
            <person name="Salamov A."/>
            <person name="Ahrendt S.R."/>
            <person name="Lipzen A."/>
            <person name="Sullivan W."/>
            <person name="Andreopoulos W.B."/>
            <person name="Clum A."/>
            <person name="Lindquist E."/>
            <person name="Daum C."/>
            <person name="Ramamoorthy G.K."/>
            <person name="Gryganskyi A."/>
            <person name="Culley D."/>
            <person name="Magnuson J.K."/>
            <person name="James T.Y."/>
            <person name="O'Malley M.A."/>
            <person name="Stajich J.E."/>
            <person name="Spatafora J.W."/>
            <person name="Visel A."/>
            <person name="Grigoriev I.V."/>
        </authorList>
    </citation>
    <scope>NUCLEOTIDE SEQUENCE [LARGE SCALE GENOMIC DNA]</scope>
    <source>
        <strain evidence="2 3">CBS 931.73</strain>
    </source>
</reference>
<keyword evidence="1" id="KW-0472">Membrane</keyword>
<dbReference type="OrthoDB" id="3235083at2759"/>
<dbReference type="AlphaFoldDB" id="A0A1Y1Y1V5"/>
<evidence type="ECO:0000313" key="3">
    <source>
        <dbReference type="Proteomes" id="UP000193498"/>
    </source>
</evidence>
<evidence type="ECO:0000256" key="1">
    <source>
        <dbReference type="SAM" id="Phobius"/>
    </source>
</evidence>
<evidence type="ECO:0000313" key="2">
    <source>
        <dbReference type="EMBL" id="ORX91992.1"/>
    </source>
</evidence>
<keyword evidence="3" id="KW-1185">Reference proteome</keyword>
<feature type="transmembrane region" description="Helical" evidence="1">
    <location>
        <begin position="1165"/>
        <end position="1183"/>
    </location>
</feature>
<name>A0A1Y1Y1V5_9FUNG</name>
<organism evidence="2 3">
    <name type="scientific">Basidiobolus meristosporus CBS 931.73</name>
    <dbReference type="NCBI Taxonomy" id="1314790"/>
    <lineage>
        <taxon>Eukaryota</taxon>
        <taxon>Fungi</taxon>
        <taxon>Fungi incertae sedis</taxon>
        <taxon>Zoopagomycota</taxon>
        <taxon>Entomophthoromycotina</taxon>
        <taxon>Basidiobolomycetes</taxon>
        <taxon>Basidiobolales</taxon>
        <taxon>Basidiobolaceae</taxon>
        <taxon>Basidiobolus</taxon>
    </lineage>
</organism>
<feature type="transmembrane region" description="Helical" evidence="1">
    <location>
        <begin position="1190"/>
        <end position="1211"/>
    </location>
</feature>
<keyword evidence="1" id="KW-0812">Transmembrane</keyword>
<dbReference type="InParanoid" id="A0A1Y1Y1V5"/>
<gene>
    <name evidence="2" type="ORF">K493DRAFT_355006</name>
</gene>